<evidence type="ECO:0000256" key="5">
    <source>
        <dbReference type="ARBA" id="ARBA00022741"/>
    </source>
</evidence>
<dbReference type="AlphaFoldDB" id="A0A4X2MC64"/>
<dbReference type="GeneID" id="114033318"/>
<dbReference type="GO" id="GO:0006071">
    <property type="term" value="P:glycerol metabolic process"/>
    <property type="evidence" value="ECO:0007669"/>
    <property type="project" value="TreeGrafter"/>
</dbReference>
<dbReference type="CDD" id="cd07777">
    <property type="entry name" value="ASKHA_NBD_FGGY_SHK"/>
    <property type="match status" value="1"/>
</dbReference>
<evidence type="ECO:0000256" key="10">
    <source>
        <dbReference type="ARBA" id="ARBA00066341"/>
    </source>
</evidence>
<dbReference type="FunFam" id="3.30.420.40:FF:000111">
    <property type="entry name" value="Sedoheptulokinase"/>
    <property type="match status" value="1"/>
</dbReference>
<evidence type="ECO:0000256" key="4">
    <source>
        <dbReference type="ARBA" id="ARBA00022679"/>
    </source>
</evidence>
<evidence type="ECO:0000256" key="1">
    <source>
        <dbReference type="ARBA" id="ARBA00004496"/>
    </source>
</evidence>
<dbReference type="Ensembl" id="ENSVURT00010036632.1">
    <property type="protein sequence ID" value="ENSVURP00010032171.1"/>
    <property type="gene ID" value="ENSVURG00010024548.1"/>
</dbReference>
<keyword evidence="6" id="KW-0418">Kinase</keyword>
<evidence type="ECO:0000313" key="15">
    <source>
        <dbReference type="Ensembl" id="ENSVURP00010032171.1"/>
    </source>
</evidence>
<dbReference type="Pfam" id="PF00370">
    <property type="entry name" value="FGGY_N"/>
    <property type="match status" value="1"/>
</dbReference>
<keyword evidence="4" id="KW-0808">Transferase</keyword>
<dbReference type="GeneTree" id="ENSGT01000000214434"/>
<evidence type="ECO:0000256" key="9">
    <source>
        <dbReference type="ARBA" id="ARBA00057196"/>
    </source>
</evidence>
<name>A0A4X2MC64_VOMUR</name>
<comment type="catalytic activity">
    <reaction evidence="8">
        <text>sedoheptulose + ATP = D-sedoheptulose 7-phosphate + ADP + H(+)</text>
        <dbReference type="Rhea" id="RHEA:23844"/>
        <dbReference type="ChEBI" id="CHEBI:15378"/>
        <dbReference type="ChEBI" id="CHEBI:16802"/>
        <dbReference type="ChEBI" id="CHEBI:30616"/>
        <dbReference type="ChEBI" id="CHEBI:57483"/>
        <dbReference type="ChEBI" id="CHEBI:456216"/>
        <dbReference type="EC" id="2.7.1.14"/>
    </reaction>
</comment>
<reference evidence="15" key="2">
    <citation type="submission" date="2025-08" db="UniProtKB">
        <authorList>
            <consortium name="Ensembl"/>
        </authorList>
    </citation>
    <scope>IDENTIFICATION</scope>
</reference>
<dbReference type="CTD" id="23729"/>
<dbReference type="Proteomes" id="UP000314987">
    <property type="component" value="Unassembled WGS sequence"/>
</dbReference>
<evidence type="ECO:0000256" key="2">
    <source>
        <dbReference type="ARBA" id="ARBA00009156"/>
    </source>
</evidence>
<evidence type="ECO:0000256" key="13">
    <source>
        <dbReference type="SAM" id="MobiDB-lite"/>
    </source>
</evidence>
<proteinExistence type="inferred from homology"/>
<dbReference type="OMA" id="TWQDTRC"/>
<dbReference type="OrthoDB" id="10264182at2759"/>
<dbReference type="PANTHER" id="PTHR10196">
    <property type="entry name" value="SUGAR KINASE"/>
    <property type="match status" value="1"/>
</dbReference>
<dbReference type="InterPro" id="IPR018484">
    <property type="entry name" value="FGGY_N"/>
</dbReference>
<protein>
    <recommendedName>
        <fullName evidence="11">Sedoheptulokinase</fullName>
        <ecNumber evidence="10">2.7.1.14</ecNumber>
    </recommendedName>
    <alternativeName>
        <fullName evidence="12">Carbohydrate kinase-like protein</fullName>
    </alternativeName>
</protein>
<evidence type="ECO:0000256" key="8">
    <source>
        <dbReference type="ARBA" id="ARBA00052736"/>
    </source>
</evidence>
<evidence type="ECO:0000256" key="7">
    <source>
        <dbReference type="ARBA" id="ARBA00022840"/>
    </source>
</evidence>
<keyword evidence="7" id="KW-0067">ATP-binding</keyword>
<dbReference type="Gene3D" id="3.30.420.40">
    <property type="match status" value="2"/>
</dbReference>
<reference evidence="16" key="1">
    <citation type="submission" date="2018-12" db="EMBL/GenBank/DDBJ databases">
        <authorList>
            <person name="Yazar S."/>
        </authorList>
    </citation>
    <scope>NUCLEOTIDE SEQUENCE [LARGE SCALE GENOMIC DNA]</scope>
</reference>
<evidence type="ECO:0000256" key="6">
    <source>
        <dbReference type="ARBA" id="ARBA00022777"/>
    </source>
</evidence>
<dbReference type="SUPFAM" id="SSF53067">
    <property type="entry name" value="Actin-like ATPase domain"/>
    <property type="match status" value="2"/>
</dbReference>
<evidence type="ECO:0000256" key="11">
    <source>
        <dbReference type="ARBA" id="ARBA00069425"/>
    </source>
</evidence>
<comment type="subcellular location">
    <subcellularLocation>
        <location evidence="1">Cytoplasm</location>
    </subcellularLocation>
</comment>
<evidence type="ECO:0000256" key="12">
    <source>
        <dbReference type="ARBA" id="ARBA00076706"/>
    </source>
</evidence>
<dbReference type="RefSeq" id="XP_027704578.1">
    <property type="nucleotide sequence ID" value="XM_027848777.1"/>
</dbReference>
<evidence type="ECO:0000256" key="3">
    <source>
        <dbReference type="ARBA" id="ARBA00022490"/>
    </source>
</evidence>
<feature type="domain" description="Carbohydrate kinase FGGY N-terminal" evidence="14">
    <location>
        <begin position="13"/>
        <end position="267"/>
    </location>
</feature>
<keyword evidence="5" id="KW-0547">Nucleotide-binding</keyword>
<accession>A0A4X2MC64</accession>
<dbReference type="GO" id="GO:0005524">
    <property type="term" value="F:ATP binding"/>
    <property type="evidence" value="ECO:0007669"/>
    <property type="project" value="UniProtKB-KW"/>
</dbReference>
<organism evidence="15 16">
    <name type="scientific">Vombatus ursinus</name>
    <name type="common">Common wombat</name>
    <dbReference type="NCBI Taxonomy" id="29139"/>
    <lineage>
        <taxon>Eukaryota</taxon>
        <taxon>Metazoa</taxon>
        <taxon>Chordata</taxon>
        <taxon>Craniata</taxon>
        <taxon>Vertebrata</taxon>
        <taxon>Euteleostomi</taxon>
        <taxon>Mammalia</taxon>
        <taxon>Metatheria</taxon>
        <taxon>Diprotodontia</taxon>
        <taxon>Vombatidae</taxon>
        <taxon>Vombatus</taxon>
    </lineage>
</organism>
<reference evidence="15" key="3">
    <citation type="submission" date="2025-09" db="UniProtKB">
        <authorList>
            <consortium name="Ensembl"/>
        </authorList>
    </citation>
    <scope>IDENTIFICATION</scope>
</reference>
<dbReference type="GO" id="GO:0050277">
    <property type="term" value="F:sedoheptulokinase activity"/>
    <property type="evidence" value="ECO:0007669"/>
    <property type="project" value="UniProtKB-EC"/>
</dbReference>
<dbReference type="PANTHER" id="PTHR10196:SF67">
    <property type="entry name" value="SEDOHEPTULOKINASE"/>
    <property type="match status" value="1"/>
</dbReference>
<dbReference type="InterPro" id="IPR043129">
    <property type="entry name" value="ATPase_NBD"/>
</dbReference>
<evidence type="ECO:0000259" key="14">
    <source>
        <dbReference type="Pfam" id="PF00370"/>
    </source>
</evidence>
<dbReference type="GO" id="GO:0005829">
    <property type="term" value="C:cytosol"/>
    <property type="evidence" value="ECO:0007669"/>
    <property type="project" value="TreeGrafter"/>
</dbReference>
<sequence>MAAAGGDGRGGFVLGLDLGTSSVKAVLLQAGPHGGPLVPTASASRATRADVSPSREAGPRGREQDVRRILQALSECLRALPAWQLQSVRGIGVSGQMHGVMFWKSHQACSWSKSGPHGIFEPQQVSRLITWQDGRCTNSFLASLPRPESHLSVATGFGSATIYWLLRHSPEFLKPYSAAGTIQDYVVAMLCGLQRPVMSDHNAASWGYFNTDSRSWNFHILEESGFPTHLLPDVAEAGAIAGQSTHQWFGIPQGTKVGVALGDLQCSVYSCMSRSTDAVLNISTSVQLAASMPPGFKPAKCSDPSAPVAYFPYFNRTYLGVAASLNGGNVLATFVTMLAQWMADLGLDVLETLIYSQMIQTALAQTDTQLTINPTLLGERHLPEELASVSSISPSNLSLGHVTRALCRGIAQNIHAMLPSQQLKEWGIERVIGSGSALSRNEVLRQEVEKAFPLPFCYGQDVDAAAGAALVLLQESPRRTVEEPQGDS</sequence>
<dbReference type="GO" id="GO:0006098">
    <property type="term" value="P:pentose-phosphate shunt"/>
    <property type="evidence" value="ECO:0007669"/>
    <property type="project" value="UniProtKB-ARBA"/>
</dbReference>
<gene>
    <name evidence="15" type="primary">SHPK</name>
</gene>
<dbReference type="GO" id="GO:0071222">
    <property type="term" value="P:cellular response to lipopolysaccharide"/>
    <property type="evidence" value="ECO:0007669"/>
    <property type="project" value="TreeGrafter"/>
</dbReference>
<keyword evidence="16" id="KW-1185">Reference proteome</keyword>
<comment type="similarity">
    <text evidence="2">Belongs to the FGGY kinase family.</text>
</comment>
<dbReference type="FunFam" id="3.30.420.40:FF:000132">
    <property type="entry name" value="Sedoheptulokinase"/>
    <property type="match status" value="1"/>
</dbReference>
<dbReference type="EC" id="2.7.1.14" evidence="10"/>
<keyword evidence="3" id="KW-0963">Cytoplasm</keyword>
<evidence type="ECO:0000313" key="16">
    <source>
        <dbReference type="Proteomes" id="UP000314987"/>
    </source>
</evidence>
<comment type="function">
    <text evidence="9">Acts as a modulator of macrophage activation through control of glucose metabolism.</text>
</comment>
<feature type="region of interest" description="Disordered" evidence="13">
    <location>
        <begin position="37"/>
        <end position="63"/>
    </location>
</feature>